<keyword evidence="6" id="KW-0653">Protein transport</keyword>
<dbReference type="OrthoDB" id="543373at2759"/>
<evidence type="ECO:0000256" key="5">
    <source>
        <dbReference type="ARBA" id="ARBA00022737"/>
    </source>
</evidence>
<dbReference type="GO" id="GO:0005737">
    <property type="term" value="C:cytoplasm"/>
    <property type="evidence" value="ECO:0007669"/>
    <property type="project" value="UniProtKB-SubCell"/>
</dbReference>
<dbReference type="SUPFAM" id="SSF48371">
    <property type="entry name" value="ARM repeat"/>
    <property type="match status" value="1"/>
</dbReference>
<dbReference type="PROSITE" id="PS50166">
    <property type="entry name" value="IMPORTIN_B_NT"/>
    <property type="match status" value="1"/>
</dbReference>
<evidence type="ECO:0000313" key="9">
    <source>
        <dbReference type="EMBL" id="RKP22721.1"/>
    </source>
</evidence>
<dbReference type="InterPro" id="IPR001494">
    <property type="entry name" value="Importin-beta_N"/>
</dbReference>
<dbReference type="EMBL" id="KZ991754">
    <property type="protein sequence ID" value="RKP22721.1"/>
    <property type="molecule type" value="Genomic_DNA"/>
</dbReference>
<keyword evidence="4" id="KW-0963">Cytoplasm</keyword>
<reference evidence="10" key="1">
    <citation type="journal article" date="2018" name="Nat. Microbiol.">
        <title>Leveraging single-cell genomics to expand the fungal tree of life.</title>
        <authorList>
            <person name="Ahrendt S.R."/>
            <person name="Quandt C.A."/>
            <person name="Ciobanu D."/>
            <person name="Clum A."/>
            <person name="Salamov A."/>
            <person name="Andreopoulos B."/>
            <person name="Cheng J.F."/>
            <person name="Woyke T."/>
            <person name="Pelin A."/>
            <person name="Henrissat B."/>
            <person name="Reynolds N.K."/>
            <person name="Benny G.L."/>
            <person name="Smith M.E."/>
            <person name="James T.Y."/>
            <person name="Grigoriev I.V."/>
        </authorList>
    </citation>
    <scope>NUCLEOTIDE SEQUENCE [LARGE SCALE GENOMIC DNA]</scope>
    <source>
        <strain evidence="10">Benny S71-1</strain>
    </source>
</reference>
<comment type="subcellular location">
    <subcellularLocation>
        <location evidence="2">Cytoplasm</location>
    </subcellularLocation>
    <subcellularLocation>
        <location evidence="1">Nucleus</location>
    </subcellularLocation>
</comment>
<feature type="domain" description="Importin N-terminal" evidence="8">
    <location>
        <begin position="31"/>
        <end position="116"/>
    </location>
</feature>
<keyword evidence="5" id="KW-0677">Repeat</keyword>
<sequence>MANYLTQDSVVQLRQLLGHLVSADNMERAQAEQQLNQFWMTEQPNALLLGLTHLARHEAAEDIRSFSAVLFRRLAFKSPTNLTSSGESLAVAVWDTVLDSTRSRCMQELLLSLKDEPAGTVLHKLSDTIAELYKNTVSRGQPWPTLETFLFELCSAPVADRRDCAFRIFAAIPSILERQPPENVLSAFMERLGDESAAVRLSSMRACVAFLMEADVRIRTGFATVMPQMLRVLVDLMEQQDDTSVNDALTIFIELAERLPKLFRTILVELVGSCIEILSDKVKYEERTRQSALELLLTLCEASPSMMKKVPNFAGTLVPLCLMMMAELEDDESWYTTDDPAQDDSDENYIICEQAMDRLARALGGPHVLPASFQYIPDMLRSNAWAQRHAALMAISSIAEGCAKIMEKELGKVIE</sequence>
<protein>
    <submittedName>
        <fullName evidence="9">Armadillo-type protein</fullName>
    </submittedName>
</protein>
<evidence type="ECO:0000313" key="10">
    <source>
        <dbReference type="Proteomes" id="UP000278143"/>
    </source>
</evidence>
<dbReference type="Proteomes" id="UP000278143">
    <property type="component" value="Unassembled WGS sequence"/>
</dbReference>
<evidence type="ECO:0000256" key="1">
    <source>
        <dbReference type="ARBA" id="ARBA00004123"/>
    </source>
</evidence>
<evidence type="ECO:0000256" key="2">
    <source>
        <dbReference type="ARBA" id="ARBA00004496"/>
    </source>
</evidence>
<dbReference type="InterPro" id="IPR041653">
    <property type="entry name" value="Importin_rep_4"/>
</dbReference>
<dbReference type="AlphaFoldDB" id="A0A4P9YU56"/>
<dbReference type="Gene3D" id="1.25.10.10">
    <property type="entry name" value="Leucine-rich Repeat Variant"/>
    <property type="match status" value="1"/>
</dbReference>
<accession>A0A4P9YU56</accession>
<dbReference type="GO" id="GO:0031267">
    <property type="term" value="F:small GTPase binding"/>
    <property type="evidence" value="ECO:0007669"/>
    <property type="project" value="InterPro"/>
</dbReference>
<keyword evidence="10" id="KW-1185">Reference proteome</keyword>
<organism evidence="9 10">
    <name type="scientific">Syncephalis pseudoplumigaleata</name>
    <dbReference type="NCBI Taxonomy" id="1712513"/>
    <lineage>
        <taxon>Eukaryota</taxon>
        <taxon>Fungi</taxon>
        <taxon>Fungi incertae sedis</taxon>
        <taxon>Zoopagomycota</taxon>
        <taxon>Zoopagomycotina</taxon>
        <taxon>Zoopagomycetes</taxon>
        <taxon>Zoopagales</taxon>
        <taxon>Piptocephalidaceae</taxon>
        <taxon>Syncephalis</taxon>
    </lineage>
</organism>
<evidence type="ECO:0000259" key="8">
    <source>
        <dbReference type="PROSITE" id="PS50166"/>
    </source>
</evidence>
<dbReference type="Pfam" id="PF18808">
    <property type="entry name" value="Importin_rep_4"/>
    <property type="match status" value="1"/>
</dbReference>
<dbReference type="InterPro" id="IPR040122">
    <property type="entry name" value="Importin_beta"/>
</dbReference>
<dbReference type="InterPro" id="IPR016024">
    <property type="entry name" value="ARM-type_fold"/>
</dbReference>
<dbReference type="Pfam" id="PF25780">
    <property type="entry name" value="TPR_IPO5"/>
    <property type="match status" value="1"/>
</dbReference>
<keyword evidence="7" id="KW-0539">Nucleus</keyword>
<evidence type="ECO:0000256" key="4">
    <source>
        <dbReference type="ARBA" id="ARBA00022490"/>
    </source>
</evidence>
<evidence type="ECO:0000256" key="7">
    <source>
        <dbReference type="ARBA" id="ARBA00023242"/>
    </source>
</evidence>
<keyword evidence="3" id="KW-0813">Transport</keyword>
<dbReference type="GO" id="GO:0006606">
    <property type="term" value="P:protein import into nucleus"/>
    <property type="evidence" value="ECO:0007669"/>
    <property type="project" value="InterPro"/>
</dbReference>
<dbReference type="GO" id="GO:0005634">
    <property type="term" value="C:nucleus"/>
    <property type="evidence" value="ECO:0007669"/>
    <property type="project" value="UniProtKB-SubCell"/>
</dbReference>
<evidence type="ECO:0000256" key="3">
    <source>
        <dbReference type="ARBA" id="ARBA00022448"/>
    </source>
</evidence>
<evidence type="ECO:0000256" key="6">
    <source>
        <dbReference type="ARBA" id="ARBA00022927"/>
    </source>
</evidence>
<gene>
    <name evidence="9" type="ORF">SYNPS1DRAFT_31650</name>
</gene>
<proteinExistence type="predicted"/>
<dbReference type="InterPro" id="IPR057672">
    <property type="entry name" value="TPR_IPO4/5"/>
</dbReference>
<dbReference type="InterPro" id="IPR011989">
    <property type="entry name" value="ARM-like"/>
</dbReference>
<dbReference type="PANTHER" id="PTHR10527">
    <property type="entry name" value="IMPORTIN BETA"/>
    <property type="match status" value="1"/>
</dbReference>
<name>A0A4P9YU56_9FUNG</name>